<dbReference type="EMBL" id="OP947225">
    <property type="protein sequence ID" value="WAX26247.2"/>
    <property type="molecule type" value="Genomic_DNA"/>
</dbReference>
<accession>A0AAE9VJP1</accession>
<protein>
    <submittedName>
        <fullName evidence="1">Uncharacterized protein</fullName>
    </submittedName>
</protein>
<proteinExistence type="predicted"/>
<name>A0AAE9VJP1_9CAUD</name>
<evidence type="ECO:0000313" key="1">
    <source>
        <dbReference type="EMBL" id="WAX26247.2"/>
    </source>
</evidence>
<organism evidence="1 2">
    <name type="scientific">Ralstonia phage p2106</name>
    <dbReference type="NCBI Taxonomy" id="2998497"/>
    <lineage>
        <taxon>Viruses</taxon>
        <taxon>Duplodnaviria</taxon>
        <taxon>Heunggongvirae</taxon>
        <taxon>Uroviricota</taxon>
        <taxon>Caudoviricetes</taxon>
        <taxon>Autographivirales</taxon>
        <taxon>Autotranscriptaviridae</taxon>
        <taxon>Serkorvirus</taxon>
        <taxon>Serkorvirus p2106</taxon>
    </lineage>
</organism>
<sequence>MPSTAGKALKVFRVRYALEGTPYATAVEVKAVSIDAAYEAAEEMYPNWEIEAVIQVG</sequence>
<dbReference type="Proteomes" id="UP001211059">
    <property type="component" value="Segment"/>
</dbReference>
<keyword evidence="2" id="KW-1185">Reference proteome</keyword>
<reference evidence="1" key="1">
    <citation type="submission" date="2022-11" db="EMBL/GenBank/DDBJ databases">
        <authorList>
            <person name="Cui X."/>
            <person name="Liu Q."/>
        </authorList>
    </citation>
    <scope>NUCLEOTIDE SEQUENCE</scope>
</reference>
<evidence type="ECO:0000313" key="2">
    <source>
        <dbReference type="Proteomes" id="UP001211059"/>
    </source>
</evidence>